<sequence length="88" mass="9593">MNMCSKCHKDSMKQVQTKLAASSIGNSVNGKSKESIVSANVDVRANSVDPKTIFMNSIFSCRSQQYDVSDPQPSSFTLGICQNNEEAK</sequence>
<organism evidence="1 2">
    <name type="scientific">Rosa chinensis</name>
    <name type="common">China rose</name>
    <dbReference type="NCBI Taxonomy" id="74649"/>
    <lineage>
        <taxon>Eukaryota</taxon>
        <taxon>Viridiplantae</taxon>
        <taxon>Streptophyta</taxon>
        <taxon>Embryophyta</taxon>
        <taxon>Tracheophyta</taxon>
        <taxon>Spermatophyta</taxon>
        <taxon>Magnoliopsida</taxon>
        <taxon>eudicotyledons</taxon>
        <taxon>Gunneridae</taxon>
        <taxon>Pentapetalae</taxon>
        <taxon>rosids</taxon>
        <taxon>fabids</taxon>
        <taxon>Rosales</taxon>
        <taxon>Rosaceae</taxon>
        <taxon>Rosoideae</taxon>
        <taxon>Rosoideae incertae sedis</taxon>
        <taxon>Rosa</taxon>
    </lineage>
</organism>
<dbReference type="Proteomes" id="UP000238479">
    <property type="component" value="Chromosome 7"/>
</dbReference>
<dbReference type="Gramene" id="PRQ18732">
    <property type="protein sequence ID" value="PRQ18732"/>
    <property type="gene ID" value="RchiOBHm_Chr7g0209301"/>
</dbReference>
<evidence type="ECO:0000313" key="2">
    <source>
        <dbReference type="Proteomes" id="UP000238479"/>
    </source>
</evidence>
<comment type="caution">
    <text evidence="1">The sequence shown here is derived from an EMBL/GenBank/DDBJ whole genome shotgun (WGS) entry which is preliminary data.</text>
</comment>
<reference evidence="1 2" key="1">
    <citation type="journal article" date="2018" name="Nat. Genet.">
        <title>The Rosa genome provides new insights in the design of modern roses.</title>
        <authorList>
            <person name="Bendahmane M."/>
        </authorList>
    </citation>
    <scope>NUCLEOTIDE SEQUENCE [LARGE SCALE GENOMIC DNA]</scope>
    <source>
        <strain evidence="2">cv. Old Blush</strain>
    </source>
</reference>
<evidence type="ECO:0000313" key="1">
    <source>
        <dbReference type="EMBL" id="PRQ18732.1"/>
    </source>
</evidence>
<keyword evidence="2" id="KW-1185">Reference proteome</keyword>
<accession>A0A2P6P9Z7</accession>
<name>A0A2P6P9Z7_ROSCH</name>
<proteinExistence type="predicted"/>
<dbReference type="EMBL" id="PDCK01000045">
    <property type="protein sequence ID" value="PRQ18732.1"/>
    <property type="molecule type" value="Genomic_DNA"/>
</dbReference>
<gene>
    <name evidence="1" type="ORF">RchiOBHm_Chr7g0209301</name>
</gene>
<protein>
    <submittedName>
        <fullName evidence="1">Uncharacterized protein</fullName>
    </submittedName>
</protein>
<dbReference type="AlphaFoldDB" id="A0A2P6P9Z7"/>